<accession>A0A840CFT7</accession>
<keyword evidence="1" id="KW-0812">Transmembrane</keyword>
<protein>
    <submittedName>
        <fullName evidence="2">Uncharacterized protein</fullName>
    </submittedName>
</protein>
<dbReference type="Proteomes" id="UP000555103">
    <property type="component" value="Unassembled WGS sequence"/>
</dbReference>
<evidence type="ECO:0000313" key="3">
    <source>
        <dbReference type="Proteomes" id="UP000555103"/>
    </source>
</evidence>
<organism evidence="2 3">
    <name type="scientific">Dysgonomonas hofstadii</name>
    <dbReference type="NCBI Taxonomy" id="637886"/>
    <lineage>
        <taxon>Bacteria</taxon>
        <taxon>Pseudomonadati</taxon>
        <taxon>Bacteroidota</taxon>
        <taxon>Bacteroidia</taxon>
        <taxon>Bacteroidales</taxon>
        <taxon>Dysgonomonadaceae</taxon>
        <taxon>Dysgonomonas</taxon>
    </lineage>
</organism>
<dbReference type="AlphaFoldDB" id="A0A840CFT7"/>
<name>A0A840CFT7_9BACT</name>
<evidence type="ECO:0000313" key="2">
    <source>
        <dbReference type="EMBL" id="MBB4034857.1"/>
    </source>
</evidence>
<dbReference type="EMBL" id="JACIEP010000002">
    <property type="protein sequence ID" value="MBB4034857.1"/>
    <property type="molecule type" value="Genomic_DNA"/>
</dbReference>
<evidence type="ECO:0000256" key="1">
    <source>
        <dbReference type="SAM" id="Phobius"/>
    </source>
</evidence>
<feature type="transmembrane region" description="Helical" evidence="1">
    <location>
        <begin position="6"/>
        <end position="23"/>
    </location>
</feature>
<reference evidence="2 3" key="1">
    <citation type="submission" date="2020-08" db="EMBL/GenBank/DDBJ databases">
        <title>Genomic Encyclopedia of Type Strains, Phase IV (KMG-IV): sequencing the most valuable type-strain genomes for metagenomic binning, comparative biology and taxonomic classification.</title>
        <authorList>
            <person name="Goeker M."/>
        </authorList>
    </citation>
    <scope>NUCLEOTIDE SEQUENCE [LARGE SCALE GENOMIC DNA]</scope>
    <source>
        <strain evidence="2 3">DSM 104969</strain>
    </source>
</reference>
<keyword evidence="1" id="KW-0472">Membrane</keyword>
<comment type="caution">
    <text evidence="2">The sequence shown here is derived from an EMBL/GenBank/DDBJ whole genome shotgun (WGS) entry which is preliminary data.</text>
</comment>
<gene>
    <name evidence="2" type="ORF">GGR21_000744</name>
</gene>
<sequence length="59" mass="6963">MKKEKHLNPFVGLLIIIVLYLLASTMTRQEIEEDRQAQIDCMTRDIDNDNNHIIDYSNE</sequence>
<proteinExistence type="predicted"/>
<keyword evidence="3" id="KW-1185">Reference proteome</keyword>
<keyword evidence="1" id="KW-1133">Transmembrane helix</keyword>